<dbReference type="GO" id="GO:0005739">
    <property type="term" value="C:mitochondrion"/>
    <property type="evidence" value="ECO:0007669"/>
    <property type="project" value="UniProtKB-SubCell"/>
</dbReference>
<dbReference type="PANTHER" id="PTHR13675">
    <property type="entry name" value="LYR MOTIF-CONTAINING PROTEIN 2"/>
    <property type="match status" value="1"/>
</dbReference>
<evidence type="ECO:0000256" key="5">
    <source>
        <dbReference type="ARBA" id="ARBA00026235"/>
    </source>
</evidence>
<comment type="function">
    <text evidence="6">Involved in efficient integration of the N-module into mitochondrial respiratory chain complex I.</text>
</comment>
<evidence type="ECO:0000313" key="9">
    <source>
        <dbReference type="Proteomes" id="UP001472866"/>
    </source>
</evidence>
<evidence type="ECO:0000259" key="7">
    <source>
        <dbReference type="Pfam" id="PF05347"/>
    </source>
</evidence>
<evidence type="ECO:0000256" key="1">
    <source>
        <dbReference type="ARBA" id="ARBA00004173"/>
    </source>
</evidence>
<evidence type="ECO:0000256" key="3">
    <source>
        <dbReference type="ARBA" id="ARBA00022946"/>
    </source>
</evidence>
<evidence type="ECO:0000256" key="4">
    <source>
        <dbReference type="ARBA" id="ARBA00023128"/>
    </source>
</evidence>
<organism evidence="8 9">
    <name type="scientific">Chloropicon roscoffensis</name>
    <dbReference type="NCBI Taxonomy" id="1461544"/>
    <lineage>
        <taxon>Eukaryota</taxon>
        <taxon>Viridiplantae</taxon>
        <taxon>Chlorophyta</taxon>
        <taxon>Chloropicophyceae</taxon>
        <taxon>Chloropicales</taxon>
        <taxon>Chloropicaceae</taxon>
        <taxon>Chloropicon</taxon>
    </lineage>
</organism>
<keyword evidence="9" id="KW-1185">Reference proteome</keyword>
<gene>
    <name evidence="8" type="ORF">HKI87_04g28260</name>
</gene>
<sequence>MDLKRFILRGQVLSLYREALRTVRVAPAHLRDELRRQVRGEFVANESQADQVQIRYLLSEGKRKIKELDEMLCGVR</sequence>
<reference evidence="8 9" key="1">
    <citation type="submission" date="2024-03" db="EMBL/GenBank/DDBJ databases">
        <title>Complete genome sequence of the green alga Chloropicon roscoffensis RCC1871.</title>
        <authorList>
            <person name="Lemieux C."/>
            <person name="Pombert J.-F."/>
            <person name="Otis C."/>
            <person name="Turmel M."/>
        </authorList>
    </citation>
    <scope>NUCLEOTIDE SEQUENCE [LARGE SCALE GENOMIC DNA]</scope>
    <source>
        <strain evidence="8 9">RCC1871</strain>
    </source>
</reference>
<evidence type="ECO:0000313" key="8">
    <source>
        <dbReference type="EMBL" id="WZN61291.1"/>
    </source>
</evidence>
<keyword evidence="4" id="KW-0496">Mitochondrion</keyword>
<name>A0AAX4P638_9CHLO</name>
<evidence type="ECO:0000256" key="6">
    <source>
        <dbReference type="ARBA" id="ARBA00044735"/>
    </source>
</evidence>
<comment type="subcellular location">
    <subcellularLocation>
        <location evidence="1">Mitochondrion</location>
    </subcellularLocation>
</comment>
<dbReference type="Pfam" id="PF05347">
    <property type="entry name" value="Complex1_LYR"/>
    <property type="match status" value="1"/>
</dbReference>
<accession>A0AAX4P638</accession>
<dbReference type="PANTHER" id="PTHR13675:SF0">
    <property type="entry name" value="LYR MOTIF-CONTAINING PROTEIN 2"/>
    <property type="match status" value="1"/>
</dbReference>
<dbReference type="CDD" id="cd20262">
    <property type="entry name" value="Complex1_LYR_LYRM2"/>
    <property type="match status" value="1"/>
</dbReference>
<dbReference type="InterPro" id="IPR008011">
    <property type="entry name" value="Complex1_LYR_dom"/>
</dbReference>
<proteinExistence type="inferred from homology"/>
<dbReference type="InterPro" id="IPR045293">
    <property type="entry name" value="Complex1_LYR_LYRM2"/>
</dbReference>
<evidence type="ECO:0000256" key="2">
    <source>
        <dbReference type="ARBA" id="ARBA00009508"/>
    </source>
</evidence>
<dbReference type="EMBL" id="CP151504">
    <property type="protein sequence ID" value="WZN61291.1"/>
    <property type="molecule type" value="Genomic_DNA"/>
</dbReference>
<dbReference type="Proteomes" id="UP001472866">
    <property type="component" value="Chromosome 04"/>
</dbReference>
<keyword evidence="3" id="KW-0809">Transit peptide</keyword>
<dbReference type="AlphaFoldDB" id="A0AAX4P638"/>
<feature type="domain" description="Complex 1 LYR protein" evidence="7">
    <location>
        <begin position="11"/>
        <end position="66"/>
    </location>
</feature>
<protein>
    <recommendedName>
        <fullName evidence="5">LYR motif-containing protein 2</fullName>
    </recommendedName>
</protein>
<comment type="similarity">
    <text evidence="2">Belongs to the complex I LYR family.</text>
</comment>